<name>D7G258_ECTSI</name>
<feature type="region of interest" description="Disordered" evidence="1">
    <location>
        <begin position="1"/>
        <end position="239"/>
    </location>
</feature>
<organism evidence="2 3">
    <name type="scientific">Ectocarpus siliculosus</name>
    <name type="common">Brown alga</name>
    <name type="synonym">Conferva siliculosa</name>
    <dbReference type="NCBI Taxonomy" id="2880"/>
    <lineage>
        <taxon>Eukaryota</taxon>
        <taxon>Sar</taxon>
        <taxon>Stramenopiles</taxon>
        <taxon>Ochrophyta</taxon>
        <taxon>PX clade</taxon>
        <taxon>Phaeophyceae</taxon>
        <taxon>Ectocarpales</taxon>
        <taxon>Ectocarpaceae</taxon>
        <taxon>Ectocarpus</taxon>
    </lineage>
</organism>
<accession>D7G258</accession>
<sequence length="239" mass="24647">MTAPPLGQQQRDPREGGRGGEMGQTQGHRRDVDGRNSPQRQENEQTGGCGAKGGDWVVSGREGGRHASPPASGGNAGEQRQRYQQEEGQQQHRQHGGAGGSPDNLREYGGGGGGGTPAPAASVKDVQGRARIQHMPKTVGDVVLAVAGGGVDESPDMAVTGAVAGNPAVAERGASGKEARHSGDKKGADGVRRESEGAEGGGTGEAGAGDETDGEEDRKRKRQQRALQAFLKGAMRREF</sequence>
<dbReference type="AlphaFoldDB" id="D7G258"/>
<feature type="compositionally biased region" description="Basic and acidic residues" evidence="1">
    <location>
        <begin position="174"/>
        <end position="196"/>
    </location>
</feature>
<evidence type="ECO:0000313" key="3">
    <source>
        <dbReference type="Proteomes" id="UP000002630"/>
    </source>
</evidence>
<dbReference type="InParanoid" id="D7G258"/>
<dbReference type="Proteomes" id="UP000002630">
    <property type="component" value="Linkage Group LG06"/>
</dbReference>
<keyword evidence="3" id="KW-1185">Reference proteome</keyword>
<dbReference type="EMBL" id="FN648670">
    <property type="protein sequence ID" value="CBJ33361.1"/>
    <property type="molecule type" value="Genomic_DNA"/>
</dbReference>
<proteinExistence type="predicted"/>
<reference evidence="2 3" key="1">
    <citation type="journal article" date="2010" name="Nature">
        <title>The Ectocarpus genome and the independent evolution of multicellularity in brown algae.</title>
        <authorList>
            <person name="Cock J.M."/>
            <person name="Sterck L."/>
            <person name="Rouze P."/>
            <person name="Scornet D."/>
            <person name="Allen A.E."/>
            <person name="Amoutzias G."/>
            <person name="Anthouard V."/>
            <person name="Artiguenave F."/>
            <person name="Aury J.M."/>
            <person name="Badger J.H."/>
            <person name="Beszteri B."/>
            <person name="Billiau K."/>
            <person name="Bonnet E."/>
            <person name="Bothwell J.H."/>
            <person name="Bowler C."/>
            <person name="Boyen C."/>
            <person name="Brownlee C."/>
            <person name="Carrano C.J."/>
            <person name="Charrier B."/>
            <person name="Cho G.Y."/>
            <person name="Coelho S.M."/>
            <person name="Collen J."/>
            <person name="Corre E."/>
            <person name="Da Silva C."/>
            <person name="Delage L."/>
            <person name="Delaroque N."/>
            <person name="Dittami S.M."/>
            <person name="Doulbeau S."/>
            <person name="Elias M."/>
            <person name="Farnham G."/>
            <person name="Gachon C.M."/>
            <person name="Gschloessl B."/>
            <person name="Heesch S."/>
            <person name="Jabbari K."/>
            <person name="Jubin C."/>
            <person name="Kawai H."/>
            <person name="Kimura K."/>
            <person name="Kloareg B."/>
            <person name="Kupper F.C."/>
            <person name="Lang D."/>
            <person name="Le Bail A."/>
            <person name="Leblanc C."/>
            <person name="Lerouge P."/>
            <person name="Lohr M."/>
            <person name="Lopez P.J."/>
            <person name="Martens C."/>
            <person name="Maumus F."/>
            <person name="Michel G."/>
            <person name="Miranda-Saavedra D."/>
            <person name="Morales J."/>
            <person name="Moreau H."/>
            <person name="Motomura T."/>
            <person name="Nagasato C."/>
            <person name="Napoli C.A."/>
            <person name="Nelson D.R."/>
            <person name="Nyvall-Collen P."/>
            <person name="Peters A.F."/>
            <person name="Pommier C."/>
            <person name="Potin P."/>
            <person name="Poulain J."/>
            <person name="Quesneville H."/>
            <person name="Read B."/>
            <person name="Rensing S.A."/>
            <person name="Ritter A."/>
            <person name="Rousvoal S."/>
            <person name="Samanta M."/>
            <person name="Samson G."/>
            <person name="Schroeder D.C."/>
            <person name="Segurens B."/>
            <person name="Strittmatter M."/>
            <person name="Tonon T."/>
            <person name="Tregear J.W."/>
            <person name="Valentin K."/>
            <person name="von Dassow P."/>
            <person name="Yamagishi T."/>
            <person name="Van de Peer Y."/>
            <person name="Wincker P."/>
        </authorList>
    </citation>
    <scope>NUCLEOTIDE SEQUENCE [LARGE SCALE GENOMIC DNA]</scope>
    <source>
        <strain evidence="3">Ec32 / CCAP1310/4</strain>
    </source>
</reference>
<evidence type="ECO:0000313" key="2">
    <source>
        <dbReference type="EMBL" id="CBJ33361.1"/>
    </source>
</evidence>
<feature type="compositionally biased region" description="Gly residues" evidence="1">
    <location>
        <begin position="198"/>
        <end position="207"/>
    </location>
</feature>
<feature type="compositionally biased region" description="Polar residues" evidence="1">
    <location>
        <begin position="36"/>
        <end position="46"/>
    </location>
</feature>
<evidence type="ECO:0000256" key="1">
    <source>
        <dbReference type="SAM" id="MobiDB-lite"/>
    </source>
</evidence>
<gene>
    <name evidence="2" type="ORF">Esi_0466_0004</name>
</gene>
<protein>
    <submittedName>
        <fullName evidence="2">Uncharacterized protein</fullName>
    </submittedName>
</protein>
<dbReference type="EMBL" id="FN649731">
    <property type="protein sequence ID" value="CBJ33361.1"/>
    <property type="molecule type" value="Genomic_DNA"/>
</dbReference>